<keyword evidence="2" id="KW-1185">Reference proteome</keyword>
<protein>
    <submittedName>
        <fullName evidence="1">IS605 OrfB-like transposable element containing RNAse H-like and Zn finger domain</fullName>
    </submittedName>
</protein>
<dbReference type="InParanoid" id="A0A1Q6DW38"/>
<gene>
    <name evidence="1" type="ORF">BTN85_1055</name>
</gene>
<proteinExistence type="predicted"/>
<dbReference type="EMBL" id="MSDW01000001">
    <property type="protein sequence ID" value="OKY78558.1"/>
    <property type="molecule type" value="Genomic_DNA"/>
</dbReference>
<name>A0A1Q6DW38_METT1</name>
<organism evidence="1 2">
    <name type="scientific">Methanohalarchaeum thermophilum</name>
    <dbReference type="NCBI Taxonomy" id="1903181"/>
    <lineage>
        <taxon>Archaea</taxon>
        <taxon>Methanobacteriati</taxon>
        <taxon>Methanobacteriota</taxon>
        <taxon>Methanonatronarchaeia</taxon>
        <taxon>Methanonatronarchaeales</taxon>
        <taxon>Methanonatronarchaeaceae</taxon>
        <taxon>Candidatus Methanohalarchaeum</taxon>
    </lineage>
</organism>
<dbReference type="STRING" id="1903181.BTN85_1055"/>
<reference evidence="1" key="1">
    <citation type="submission" date="2016-12" db="EMBL/GenBank/DDBJ databases">
        <title>Discovery of methanogenic haloarchaea.</title>
        <authorList>
            <person name="Sorokin D.Y."/>
            <person name="Makarova K.S."/>
            <person name="Abbas B."/>
            <person name="Ferrer M."/>
            <person name="Golyshin P.N."/>
        </authorList>
    </citation>
    <scope>NUCLEOTIDE SEQUENCE [LARGE SCALE GENOMIC DNA]</scope>
    <source>
        <strain evidence="1">HMET1</strain>
    </source>
</reference>
<dbReference type="Proteomes" id="UP000185744">
    <property type="component" value="Unassembled WGS sequence"/>
</dbReference>
<evidence type="ECO:0000313" key="2">
    <source>
        <dbReference type="Proteomes" id="UP000185744"/>
    </source>
</evidence>
<sequence length="66" mass="7174">MWWEGVRKKELFRCNGPEMNVDVNGAWNIFKWALGKPGIRSILGAGASVAMSELPSNDPASVKQAG</sequence>
<evidence type="ECO:0000313" key="1">
    <source>
        <dbReference type="EMBL" id="OKY78558.1"/>
    </source>
</evidence>
<dbReference type="AlphaFoldDB" id="A0A1Q6DW38"/>
<accession>A0A1Q6DW38</accession>
<comment type="caution">
    <text evidence="1">The sequence shown here is derived from an EMBL/GenBank/DDBJ whole genome shotgun (WGS) entry which is preliminary data.</text>
</comment>